<dbReference type="Proteomes" id="UP001169862">
    <property type="component" value="Unassembled WGS sequence"/>
</dbReference>
<dbReference type="RefSeq" id="WP_303548920.1">
    <property type="nucleotide sequence ID" value="NZ_CAXPFL010000016.1"/>
</dbReference>
<dbReference type="SFLD" id="SFLDS00019">
    <property type="entry name" value="Glutathione_Transferase_(cytos"/>
    <property type="match status" value="1"/>
</dbReference>
<dbReference type="GO" id="GO:0006559">
    <property type="term" value="P:L-phenylalanine catabolic process"/>
    <property type="evidence" value="ECO:0007669"/>
    <property type="project" value="TreeGrafter"/>
</dbReference>
<evidence type="ECO:0000313" key="2">
    <source>
        <dbReference type="EMBL" id="MDO6452855.1"/>
    </source>
</evidence>
<evidence type="ECO:0000259" key="1">
    <source>
        <dbReference type="PROSITE" id="PS50404"/>
    </source>
</evidence>
<dbReference type="InterPro" id="IPR036249">
    <property type="entry name" value="Thioredoxin-like_sf"/>
</dbReference>
<reference evidence="2" key="1">
    <citation type="submission" date="2023-07" db="EMBL/GenBank/DDBJ databases">
        <title>Genome content predicts the carbon catabolic preferences of heterotrophic bacteria.</title>
        <authorList>
            <person name="Gralka M."/>
        </authorList>
    </citation>
    <scope>NUCLEOTIDE SEQUENCE</scope>
    <source>
        <strain evidence="2">I2M16</strain>
    </source>
</reference>
<dbReference type="GO" id="GO:0016034">
    <property type="term" value="F:maleylacetoacetate isomerase activity"/>
    <property type="evidence" value="ECO:0007669"/>
    <property type="project" value="TreeGrafter"/>
</dbReference>
<gene>
    <name evidence="2" type="ORF">Q4490_04695</name>
</gene>
<dbReference type="EMBL" id="JAUOPG010000002">
    <property type="protein sequence ID" value="MDO6452855.1"/>
    <property type="molecule type" value="Genomic_DNA"/>
</dbReference>
<dbReference type="PANTHER" id="PTHR42673:SF4">
    <property type="entry name" value="MALEYLACETOACETATE ISOMERASE"/>
    <property type="match status" value="1"/>
</dbReference>
<organism evidence="2 3">
    <name type="scientific">Neptunomonas phycophila</name>
    <dbReference type="NCBI Taxonomy" id="1572645"/>
    <lineage>
        <taxon>Bacteria</taxon>
        <taxon>Pseudomonadati</taxon>
        <taxon>Pseudomonadota</taxon>
        <taxon>Gammaproteobacteria</taxon>
        <taxon>Oceanospirillales</taxon>
        <taxon>Oceanospirillaceae</taxon>
        <taxon>Neptunomonas</taxon>
    </lineage>
</organism>
<comment type="caution">
    <text evidence="2">The sequence shown here is derived from an EMBL/GenBank/DDBJ whole genome shotgun (WGS) entry which is preliminary data.</text>
</comment>
<dbReference type="Gene3D" id="3.40.30.10">
    <property type="entry name" value="Glutaredoxin"/>
    <property type="match status" value="1"/>
</dbReference>
<dbReference type="GO" id="GO:0004364">
    <property type="term" value="F:glutathione transferase activity"/>
    <property type="evidence" value="ECO:0007669"/>
    <property type="project" value="TreeGrafter"/>
</dbReference>
<dbReference type="InterPro" id="IPR036282">
    <property type="entry name" value="Glutathione-S-Trfase_C_sf"/>
</dbReference>
<dbReference type="Gene3D" id="1.20.1050.10">
    <property type="match status" value="1"/>
</dbReference>
<protein>
    <submittedName>
        <fullName evidence="2">Glutathione S-transferase family protein</fullName>
    </submittedName>
</protein>
<dbReference type="SFLD" id="SFLDG00358">
    <property type="entry name" value="Main_(cytGST)"/>
    <property type="match status" value="1"/>
</dbReference>
<evidence type="ECO:0000313" key="3">
    <source>
        <dbReference type="Proteomes" id="UP001169862"/>
    </source>
</evidence>
<dbReference type="Pfam" id="PF13409">
    <property type="entry name" value="GST_N_2"/>
    <property type="match status" value="1"/>
</dbReference>
<dbReference type="InterPro" id="IPR004045">
    <property type="entry name" value="Glutathione_S-Trfase_N"/>
</dbReference>
<dbReference type="SUPFAM" id="SSF52833">
    <property type="entry name" value="Thioredoxin-like"/>
    <property type="match status" value="1"/>
</dbReference>
<accession>A0AAW7XFN7</accession>
<dbReference type="PANTHER" id="PTHR42673">
    <property type="entry name" value="MALEYLACETOACETATE ISOMERASE"/>
    <property type="match status" value="1"/>
</dbReference>
<dbReference type="Pfam" id="PF13410">
    <property type="entry name" value="GST_C_2"/>
    <property type="match status" value="1"/>
</dbReference>
<dbReference type="PROSITE" id="PS50404">
    <property type="entry name" value="GST_NTER"/>
    <property type="match status" value="1"/>
</dbReference>
<dbReference type="AlphaFoldDB" id="A0AAW7XFN7"/>
<dbReference type="SUPFAM" id="SSF47616">
    <property type="entry name" value="GST C-terminal domain-like"/>
    <property type="match status" value="1"/>
</dbReference>
<feature type="domain" description="GST N-terminal" evidence="1">
    <location>
        <begin position="1"/>
        <end position="81"/>
    </location>
</feature>
<name>A0AAW7XFN7_9GAMM</name>
<proteinExistence type="predicted"/>
<dbReference type="InterPro" id="IPR040079">
    <property type="entry name" value="Glutathione_S-Trfase"/>
</dbReference>
<dbReference type="GO" id="GO:0006749">
    <property type="term" value="P:glutathione metabolic process"/>
    <property type="evidence" value="ECO:0007669"/>
    <property type="project" value="TreeGrafter"/>
</dbReference>
<sequence length="225" mass="25295">MELIIGNKNYSSWSLRAWFMLASFNVDFEETVLPLFTDEFRNKITALSPTGKVPALQDGDLQVWDSLAICEYVNDHYLNGNAWPHNAKSRAIARAICCEMHAGFTALRNEIPMNCRATRYVELSEQAQQDIARIDDLWAALRQEHKADGPWLFGALSIADAMYAPVVSRFKTYGIPLSAESQAYADHVLNSETMQTWYDAALQETLIVKEDEAGTELPNNTDPAT</sequence>
<dbReference type="CDD" id="cd03194">
    <property type="entry name" value="GST_C_3"/>
    <property type="match status" value="1"/>
</dbReference>
<dbReference type="CDD" id="cd03043">
    <property type="entry name" value="GST_N_1"/>
    <property type="match status" value="1"/>
</dbReference>